<dbReference type="Proteomes" id="UP000214646">
    <property type="component" value="Unassembled WGS sequence"/>
</dbReference>
<organism evidence="1 2">
    <name type="scientific">Fimbriiglobus ruber</name>
    <dbReference type="NCBI Taxonomy" id="1908690"/>
    <lineage>
        <taxon>Bacteria</taxon>
        <taxon>Pseudomonadati</taxon>
        <taxon>Planctomycetota</taxon>
        <taxon>Planctomycetia</taxon>
        <taxon>Gemmatales</taxon>
        <taxon>Gemmataceae</taxon>
        <taxon>Fimbriiglobus</taxon>
    </lineage>
</organism>
<evidence type="ECO:0000313" key="2">
    <source>
        <dbReference type="Proteomes" id="UP000214646"/>
    </source>
</evidence>
<reference evidence="2" key="1">
    <citation type="submission" date="2017-06" db="EMBL/GenBank/DDBJ databases">
        <title>Genome analysis of Fimbriiglobus ruber SP5, the first member of the order Planctomycetales with confirmed chitinolytic capability.</title>
        <authorList>
            <person name="Ravin N.V."/>
            <person name="Rakitin A.L."/>
            <person name="Ivanova A.A."/>
            <person name="Beletsky A.V."/>
            <person name="Kulichevskaya I.S."/>
            <person name="Mardanov A.V."/>
            <person name="Dedysh S.N."/>
        </authorList>
    </citation>
    <scope>NUCLEOTIDE SEQUENCE [LARGE SCALE GENOMIC DNA]</scope>
    <source>
        <strain evidence="2">SP5</strain>
    </source>
</reference>
<dbReference type="AlphaFoldDB" id="A0A225DH36"/>
<sequence>MVEQWCFRAGVSWLSAKWQIIREAIRAYRVCPVYRMPQLAEYIIGNFCHTNVLRNS</sequence>
<proteinExistence type="predicted"/>
<evidence type="ECO:0000313" key="1">
    <source>
        <dbReference type="EMBL" id="OWK40821.1"/>
    </source>
</evidence>
<protein>
    <submittedName>
        <fullName evidence="1">Uncharacterized protein</fullName>
    </submittedName>
</protein>
<name>A0A225DH36_9BACT</name>
<dbReference type="EMBL" id="NIDE01000007">
    <property type="protein sequence ID" value="OWK40821.1"/>
    <property type="molecule type" value="Genomic_DNA"/>
</dbReference>
<keyword evidence="2" id="KW-1185">Reference proteome</keyword>
<accession>A0A225DH36</accession>
<comment type="caution">
    <text evidence="1">The sequence shown here is derived from an EMBL/GenBank/DDBJ whole genome shotgun (WGS) entry which is preliminary data.</text>
</comment>
<gene>
    <name evidence="1" type="ORF">FRUB_04713</name>
</gene>